<sequence length="451" mass="49223">MRVVLILYPLLGVLGSPVLSASTSNQWLITANTSIFWPTSTDYLYGPTDGPGASVVTCNAEWIEYDARSRGLRSLGPTATTTSFGSYPSSSGACRTSSSAERWSDTHTGPLTTLCDGFPRALGTREMATGYYPGTGPCSSFDVTYSEKSTLYRSPSPVPTCTLQEEDCVAIWETYRSRSSAWRESVSTSSTGDTRSPIPPWSCPTPAREYPEENPCSACHFLPDTATVFYWPVETAGGDLCLQNGTTIEATRTAPPAANTAVVDGHTMESPSVYISFTSIYAWSNRRGHPGHQCGEYHSNELIAVHPTDVVSMRGHRNAKYPAIGEEYPFNFAEFAPQTLGEYTQTVVPWPQYRGGSQCPLADGDTCTMVRDDYVPWMQLPEAVRQIDPSWSVCHRSWYIPPVTLVPLIDGTASWTPAPPDPTDFLDLQMQAVPHSAVAMATPTPTSEKGW</sequence>
<name>A0ACC3ASH7_9EURO</name>
<accession>A0ACC3ASH7</accession>
<gene>
    <name evidence="1" type="ORF">N8T08_009976</name>
</gene>
<organism evidence="1 2">
    <name type="scientific">Aspergillus melleus</name>
    <dbReference type="NCBI Taxonomy" id="138277"/>
    <lineage>
        <taxon>Eukaryota</taxon>
        <taxon>Fungi</taxon>
        <taxon>Dikarya</taxon>
        <taxon>Ascomycota</taxon>
        <taxon>Pezizomycotina</taxon>
        <taxon>Eurotiomycetes</taxon>
        <taxon>Eurotiomycetidae</taxon>
        <taxon>Eurotiales</taxon>
        <taxon>Aspergillaceae</taxon>
        <taxon>Aspergillus</taxon>
        <taxon>Aspergillus subgen. Circumdati</taxon>
    </lineage>
</organism>
<evidence type="ECO:0000313" key="2">
    <source>
        <dbReference type="Proteomes" id="UP001177260"/>
    </source>
</evidence>
<proteinExistence type="predicted"/>
<keyword evidence="2" id="KW-1185">Reference proteome</keyword>
<dbReference type="Proteomes" id="UP001177260">
    <property type="component" value="Unassembled WGS sequence"/>
</dbReference>
<comment type="caution">
    <text evidence="1">The sequence shown here is derived from an EMBL/GenBank/DDBJ whole genome shotgun (WGS) entry which is preliminary data.</text>
</comment>
<reference evidence="1 2" key="1">
    <citation type="journal article" date="2023" name="ACS Omega">
        <title>Identification of the Neoaspergillic Acid Biosynthesis Gene Cluster by Establishing an In Vitro CRISPR-Ribonucleoprotein Genetic System in Aspergillus melleus.</title>
        <authorList>
            <person name="Yuan B."/>
            <person name="Grau M.F."/>
            <person name="Murata R.M."/>
            <person name="Torok T."/>
            <person name="Venkateswaran K."/>
            <person name="Stajich J.E."/>
            <person name="Wang C.C.C."/>
        </authorList>
    </citation>
    <scope>NUCLEOTIDE SEQUENCE [LARGE SCALE GENOMIC DNA]</scope>
    <source>
        <strain evidence="1 2">IMV 1140</strain>
    </source>
</reference>
<protein>
    <submittedName>
        <fullName evidence="1">Uncharacterized protein</fullName>
    </submittedName>
</protein>
<dbReference type="EMBL" id="JAOPJF010000077">
    <property type="protein sequence ID" value="KAK1140663.1"/>
    <property type="molecule type" value="Genomic_DNA"/>
</dbReference>
<evidence type="ECO:0000313" key="1">
    <source>
        <dbReference type="EMBL" id="KAK1140663.1"/>
    </source>
</evidence>